<dbReference type="RefSeq" id="WP_143058897.1">
    <property type="nucleotide sequence ID" value="NZ_BBLU01000003.1"/>
</dbReference>
<feature type="region of interest" description="Disordered" evidence="1">
    <location>
        <begin position="1"/>
        <end position="35"/>
    </location>
</feature>
<feature type="compositionally biased region" description="Low complexity" evidence="1">
    <location>
        <begin position="10"/>
        <end position="19"/>
    </location>
</feature>
<evidence type="ECO:0000256" key="1">
    <source>
        <dbReference type="SAM" id="MobiDB-lite"/>
    </source>
</evidence>
<evidence type="ECO:0000313" key="4">
    <source>
        <dbReference type="Proteomes" id="UP000183315"/>
    </source>
</evidence>
<keyword evidence="2" id="KW-0812">Transmembrane</keyword>
<protein>
    <submittedName>
        <fullName evidence="3">Uncharacterized protein</fullName>
    </submittedName>
</protein>
<accession>A0A1H6WEQ6</accession>
<evidence type="ECO:0000256" key="2">
    <source>
        <dbReference type="SAM" id="Phobius"/>
    </source>
</evidence>
<evidence type="ECO:0000313" key="3">
    <source>
        <dbReference type="EMBL" id="SEJ11300.1"/>
    </source>
</evidence>
<reference evidence="4" key="1">
    <citation type="submission" date="2016-10" db="EMBL/GenBank/DDBJ databases">
        <authorList>
            <person name="Varghese N."/>
        </authorList>
    </citation>
    <scope>NUCLEOTIDE SEQUENCE [LARGE SCALE GENOMIC DNA]</scope>
    <source>
        <strain evidence="4">DSM 24868</strain>
    </source>
</reference>
<feature type="compositionally biased region" description="Pro residues" evidence="1">
    <location>
        <begin position="20"/>
        <end position="29"/>
    </location>
</feature>
<keyword evidence="4" id="KW-1185">Reference proteome</keyword>
<feature type="transmembrane region" description="Helical" evidence="2">
    <location>
        <begin position="70"/>
        <end position="92"/>
    </location>
</feature>
<dbReference type="AlphaFoldDB" id="A0A1H6WEQ6"/>
<dbReference type="Proteomes" id="UP000183315">
    <property type="component" value="Unassembled WGS sequence"/>
</dbReference>
<keyword evidence="2" id="KW-0472">Membrane</keyword>
<feature type="transmembrane region" description="Helical" evidence="2">
    <location>
        <begin position="42"/>
        <end position="64"/>
    </location>
</feature>
<organism evidence="3 4">
    <name type="scientific">Demequina mangrovi</name>
    <dbReference type="NCBI Taxonomy" id="1043493"/>
    <lineage>
        <taxon>Bacteria</taxon>
        <taxon>Bacillati</taxon>
        <taxon>Actinomycetota</taxon>
        <taxon>Actinomycetes</taxon>
        <taxon>Micrococcales</taxon>
        <taxon>Demequinaceae</taxon>
        <taxon>Demequina</taxon>
    </lineage>
</organism>
<proteinExistence type="predicted"/>
<dbReference type="EMBL" id="FNZI01000002">
    <property type="protein sequence ID" value="SEJ11300.1"/>
    <property type="molecule type" value="Genomic_DNA"/>
</dbReference>
<name>A0A1H6WEQ6_9MICO</name>
<keyword evidence="2" id="KW-1133">Transmembrane helix</keyword>
<gene>
    <name evidence="3" type="ORF">SAMN05421637_0819</name>
</gene>
<sequence length="96" mass="9994">MTDHEETTEPEAPATEEVPAPAPPAPPHAEAPTLSPRTRTRIYVVGLAVSFLTYSVSGIAAIFMDDPQKVVGVSAIIATAFGAFASGVGVAYRPTR</sequence>